<gene>
    <name evidence="2" type="ORF">GCM10012280_55200</name>
</gene>
<keyword evidence="3" id="KW-1185">Reference proteome</keyword>
<dbReference type="GO" id="GO:0030170">
    <property type="term" value="F:pyridoxal phosphate binding"/>
    <property type="evidence" value="ECO:0007669"/>
    <property type="project" value="InterPro"/>
</dbReference>
<sequence>MVARPDGRFTTQRDHPRLALVGVSLRPDGSLVLEAPDMAPLAVPVPGPGRPTVPVQVWGSSFEAVPADEAAHEWFTRYIGADLRLIHLDDPLRRPVDPDFALPGETVTFADGYPLLLTTTSSLTALNDLITEEHQEPSALPMDRFRPNVVIDGTEAWAEDGWKRVRIGEVDFRVAKPCGRCVVTTIDQKTALRGGEPLRTLGRHRRFGKDLVFGQNLVPQGTGTLRLGDGLTVLE</sequence>
<comment type="caution">
    <text evidence="2">The sequence shown here is derived from an EMBL/GenBank/DDBJ whole genome shotgun (WGS) entry which is preliminary data.</text>
</comment>
<organism evidence="2 3">
    <name type="scientific">Wenjunlia tyrosinilytica</name>
    <dbReference type="NCBI Taxonomy" id="1544741"/>
    <lineage>
        <taxon>Bacteria</taxon>
        <taxon>Bacillati</taxon>
        <taxon>Actinomycetota</taxon>
        <taxon>Actinomycetes</taxon>
        <taxon>Kitasatosporales</taxon>
        <taxon>Streptomycetaceae</taxon>
        <taxon>Wenjunlia</taxon>
    </lineage>
</organism>
<dbReference type="PROSITE" id="PS51340">
    <property type="entry name" value="MOSC"/>
    <property type="match status" value="1"/>
</dbReference>
<dbReference type="Pfam" id="PF03473">
    <property type="entry name" value="MOSC"/>
    <property type="match status" value="1"/>
</dbReference>
<accession>A0A918DZR5</accession>
<protein>
    <submittedName>
        <fullName evidence="2">Molybdenum cofactor biosysynthesis protein</fullName>
    </submittedName>
</protein>
<dbReference type="InterPro" id="IPR011037">
    <property type="entry name" value="Pyrv_Knase-like_insert_dom_sf"/>
</dbReference>
<evidence type="ECO:0000313" key="3">
    <source>
        <dbReference type="Proteomes" id="UP000641932"/>
    </source>
</evidence>
<dbReference type="Pfam" id="PF03476">
    <property type="entry name" value="MOSC_N"/>
    <property type="match status" value="1"/>
</dbReference>
<dbReference type="SUPFAM" id="SSF141673">
    <property type="entry name" value="MOSC N-terminal domain-like"/>
    <property type="match status" value="1"/>
</dbReference>
<reference evidence="2" key="2">
    <citation type="submission" date="2020-09" db="EMBL/GenBank/DDBJ databases">
        <authorList>
            <person name="Sun Q."/>
            <person name="Zhou Y."/>
        </authorList>
    </citation>
    <scope>NUCLEOTIDE SEQUENCE</scope>
    <source>
        <strain evidence="2">CGMCC 4.7201</strain>
    </source>
</reference>
<evidence type="ECO:0000313" key="2">
    <source>
        <dbReference type="EMBL" id="GGO96214.1"/>
    </source>
</evidence>
<evidence type="ECO:0000259" key="1">
    <source>
        <dbReference type="PROSITE" id="PS51340"/>
    </source>
</evidence>
<proteinExistence type="predicted"/>
<dbReference type="InterPro" id="IPR005302">
    <property type="entry name" value="MoCF_Sase_C"/>
</dbReference>
<dbReference type="EMBL" id="BMMS01000028">
    <property type="protein sequence ID" value="GGO96214.1"/>
    <property type="molecule type" value="Genomic_DNA"/>
</dbReference>
<dbReference type="PANTHER" id="PTHR14237">
    <property type="entry name" value="MOLYBDOPTERIN COFACTOR SULFURASE MOSC"/>
    <property type="match status" value="1"/>
</dbReference>
<name>A0A918DZR5_9ACTN</name>
<dbReference type="GO" id="GO:0003824">
    <property type="term" value="F:catalytic activity"/>
    <property type="evidence" value="ECO:0007669"/>
    <property type="project" value="InterPro"/>
</dbReference>
<dbReference type="PANTHER" id="PTHR14237:SF19">
    <property type="entry name" value="MITOCHONDRIAL AMIDOXIME REDUCING COMPONENT 1"/>
    <property type="match status" value="1"/>
</dbReference>
<dbReference type="InterPro" id="IPR005303">
    <property type="entry name" value="MOCOS_middle"/>
</dbReference>
<reference evidence="2" key="1">
    <citation type="journal article" date="2014" name="Int. J. Syst. Evol. Microbiol.">
        <title>Complete genome sequence of Corynebacterium casei LMG S-19264T (=DSM 44701T), isolated from a smear-ripened cheese.</title>
        <authorList>
            <consortium name="US DOE Joint Genome Institute (JGI-PGF)"/>
            <person name="Walter F."/>
            <person name="Albersmeier A."/>
            <person name="Kalinowski J."/>
            <person name="Ruckert C."/>
        </authorList>
    </citation>
    <scope>NUCLEOTIDE SEQUENCE</scope>
    <source>
        <strain evidence="2">CGMCC 4.7201</strain>
    </source>
</reference>
<dbReference type="AlphaFoldDB" id="A0A918DZR5"/>
<dbReference type="GO" id="GO:0030151">
    <property type="term" value="F:molybdenum ion binding"/>
    <property type="evidence" value="ECO:0007669"/>
    <property type="project" value="InterPro"/>
</dbReference>
<feature type="domain" description="MOSC" evidence="1">
    <location>
        <begin position="89"/>
        <end position="234"/>
    </location>
</feature>
<dbReference type="SUPFAM" id="SSF50800">
    <property type="entry name" value="PK beta-barrel domain-like"/>
    <property type="match status" value="1"/>
</dbReference>
<dbReference type="Proteomes" id="UP000641932">
    <property type="component" value="Unassembled WGS sequence"/>
</dbReference>